<feature type="region of interest" description="Domain III" evidence="6">
    <location>
        <begin position="148"/>
        <end position="199"/>
    </location>
</feature>
<dbReference type="Proteomes" id="UP000245080">
    <property type="component" value="Unassembled WGS sequence"/>
</dbReference>
<dbReference type="InterPro" id="IPR003583">
    <property type="entry name" value="Hlx-hairpin-Hlx_DNA-bd_motif"/>
</dbReference>
<dbReference type="GO" id="GO:0005524">
    <property type="term" value="F:ATP binding"/>
    <property type="evidence" value="ECO:0007669"/>
    <property type="project" value="InterPro"/>
</dbReference>
<dbReference type="GO" id="GO:0048476">
    <property type="term" value="C:Holliday junction resolvase complex"/>
    <property type="evidence" value="ECO:0007669"/>
    <property type="project" value="UniProtKB-UniRule"/>
</dbReference>
<dbReference type="GO" id="GO:0000400">
    <property type="term" value="F:four-way junction DNA binding"/>
    <property type="evidence" value="ECO:0007669"/>
    <property type="project" value="UniProtKB-UniRule"/>
</dbReference>
<dbReference type="Pfam" id="PF01330">
    <property type="entry name" value="RuvA_N"/>
    <property type="match status" value="1"/>
</dbReference>
<dbReference type="Pfam" id="PF07499">
    <property type="entry name" value="RuvA_C"/>
    <property type="match status" value="1"/>
</dbReference>
<sequence>MFEYLKGAITAVLPDHIVVEVNGVGYYLNTANPYQYQEGQTEVVYVYQAVSDSAITLYGFTDAAEKALFLTLIKVSGIGPKSALAILAGNADHQGLINAINTENITYLTKFPGVGKKTAAQIVLDLKGKLAPKTANVELLADEGVQETGSPVLDDALAALKALGYKETAVKKITPKLAKMGYTTTNDYLSAGLKLLTNS</sequence>
<evidence type="ECO:0000256" key="5">
    <source>
        <dbReference type="ARBA" id="ARBA00023204"/>
    </source>
</evidence>
<dbReference type="Gene3D" id="1.10.150.20">
    <property type="entry name" value="5' to 3' exonuclease, C-terminal subdomain"/>
    <property type="match status" value="1"/>
</dbReference>
<dbReference type="GO" id="GO:0009378">
    <property type="term" value="F:four-way junction helicase activity"/>
    <property type="evidence" value="ECO:0007669"/>
    <property type="project" value="InterPro"/>
</dbReference>
<comment type="caution">
    <text evidence="6">Lacks conserved residue(s) required for the propagation of feature annotation.</text>
</comment>
<dbReference type="GO" id="GO:0005737">
    <property type="term" value="C:cytoplasm"/>
    <property type="evidence" value="ECO:0007669"/>
    <property type="project" value="UniProtKB-SubCell"/>
</dbReference>
<accession>A0A2V1MX24</accession>
<dbReference type="SUPFAM" id="SSF47781">
    <property type="entry name" value="RuvA domain 2-like"/>
    <property type="match status" value="1"/>
</dbReference>
<dbReference type="InterPro" id="IPR011114">
    <property type="entry name" value="RuvA_C"/>
</dbReference>
<dbReference type="InterPro" id="IPR010994">
    <property type="entry name" value="RuvA_2-like"/>
</dbReference>
<dbReference type="GO" id="GO:0006310">
    <property type="term" value="P:DNA recombination"/>
    <property type="evidence" value="ECO:0007669"/>
    <property type="project" value="UniProtKB-UniRule"/>
</dbReference>
<evidence type="ECO:0000259" key="7">
    <source>
        <dbReference type="SMART" id="SM00278"/>
    </source>
</evidence>
<dbReference type="InterPro" id="IPR013849">
    <property type="entry name" value="DNA_helicase_Holl-junc_RuvA_I"/>
</dbReference>
<dbReference type="InterPro" id="IPR000085">
    <property type="entry name" value="RuvA"/>
</dbReference>
<dbReference type="InterPro" id="IPR036267">
    <property type="entry name" value="RuvA_C_sf"/>
</dbReference>
<feature type="domain" description="Helix-hairpin-helix DNA-binding motif class 1" evidence="7">
    <location>
        <begin position="106"/>
        <end position="125"/>
    </location>
</feature>
<dbReference type="SUPFAM" id="SSF46929">
    <property type="entry name" value="DNA helicase RuvA subunit, C-terminal domain"/>
    <property type="match status" value="1"/>
</dbReference>
<dbReference type="InterPro" id="IPR012340">
    <property type="entry name" value="NA-bd_OB-fold"/>
</dbReference>
<dbReference type="SUPFAM" id="SSF50249">
    <property type="entry name" value="Nucleic acid-binding proteins"/>
    <property type="match status" value="1"/>
</dbReference>
<dbReference type="Gene3D" id="2.40.50.140">
    <property type="entry name" value="Nucleic acid-binding proteins"/>
    <property type="match status" value="1"/>
</dbReference>
<gene>
    <name evidence="6" type="primary">ruvA</name>
    <name evidence="8" type="ORF">DCM90_09050</name>
</gene>
<dbReference type="OrthoDB" id="5293449at2"/>
<evidence type="ECO:0000313" key="9">
    <source>
        <dbReference type="Proteomes" id="UP000245080"/>
    </source>
</evidence>
<name>A0A2V1MX24_9LACO</name>
<evidence type="ECO:0000256" key="6">
    <source>
        <dbReference type="HAMAP-Rule" id="MF_00031"/>
    </source>
</evidence>
<evidence type="ECO:0000313" key="8">
    <source>
        <dbReference type="EMBL" id="PWF99578.1"/>
    </source>
</evidence>
<comment type="subcellular location">
    <subcellularLocation>
        <location evidence="6">Cytoplasm</location>
    </subcellularLocation>
</comment>
<dbReference type="NCBIfam" id="TIGR00084">
    <property type="entry name" value="ruvA"/>
    <property type="match status" value="1"/>
</dbReference>
<keyword evidence="3 6" id="KW-0238">DNA-binding</keyword>
<keyword evidence="4 6" id="KW-0233">DNA recombination</keyword>
<evidence type="ECO:0000256" key="4">
    <source>
        <dbReference type="ARBA" id="ARBA00023172"/>
    </source>
</evidence>
<dbReference type="Pfam" id="PF14520">
    <property type="entry name" value="HHH_5"/>
    <property type="match status" value="1"/>
</dbReference>
<dbReference type="AlphaFoldDB" id="A0A2V1MX24"/>
<keyword evidence="5 6" id="KW-0234">DNA repair</keyword>
<feature type="domain" description="Helix-hairpin-helix DNA-binding motif class 1" evidence="7">
    <location>
        <begin position="70"/>
        <end position="89"/>
    </location>
</feature>
<comment type="similarity">
    <text evidence="6">Belongs to the RuvA family.</text>
</comment>
<comment type="subunit">
    <text evidence="6">Homotetramer. Forms an RuvA(8)-RuvB(12)-Holliday junction (HJ) complex. HJ DNA is sandwiched between 2 RuvA tetramers; dsDNA enters through RuvA and exits via RuvB. An RuvB hexamer assembles on each DNA strand where it exits the tetramer. Each RuvB hexamer is contacted by two RuvA subunits (via domain III) on 2 adjacent RuvB subunits; this complex drives branch migration. In the full resolvosome a probable DNA-RuvA(4)-RuvB(12)-RuvC(2) complex forms which resolves the HJ.</text>
</comment>
<comment type="domain">
    <text evidence="6">Has three domains with a flexible linker between the domains II and III and assumes an 'L' shape. Domain III is highly mobile and contacts RuvB.</text>
</comment>
<dbReference type="GO" id="GO:0009379">
    <property type="term" value="C:Holliday junction helicase complex"/>
    <property type="evidence" value="ECO:0007669"/>
    <property type="project" value="InterPro"/>
</dbReference>
<dbReference type="CDD" id="cd14332">
    <property type="entry name" value="UBA_RuvA_C"/>
    <property type="match status" value="1"/>
</dbReference>
<dbReference type="EMBL" id="QCXQ01000006">
    <property type="protein sequence ID" value="PWF99578.1"/>
    <property type="molecule type" value="Genomic_DNA"/>
</dbReference>
<evidence type="ECO:0000256" key="2">
    <source>
        <dbReference type="ARBA" id="ARBA00022763"/>
    </source>
</evidence>
<dbReference type="GO" id="GO:0006281">
    <property type="term" value="P:DNA repair"/>
    <property type="evidence" value="ECO:0007669"/>
    <property type="project" value="UniProtKB-UniRule"/>
</dbReference>
<reference evidence="8 9" key="1">
    <citation type="journal article" date="2018" name="Int. J. Syst. Evol. Microbiol.">
        <title>Lactobacillus bambusae sp. nov., isolated from a traditional fermented Ma-bamboo shoots of Taiwan.</title>
        <authorList>
            <person name="Wang L.-T."/>
        </authorList>
    </citation>
    <scope>NUCLEOTIDE SEQUENCE [LARGE SCALE GENOMIC DNA]</scope>
    <source>
        <strain evidence="8 9">BS-W1</strain>
    </source>
</reference>
<keyword evidence="9" id="KW-1185">Reference proteome</keyword>
<evidence type="ECO:0000256" key="3">
    <source>
        <dbReference type="ARBA" id="ARBA00023125"/>
    </source>
</evidence>
<keyword evidence="2 6" id="KW-0227">DNA damage</keyword>
<dbReference type="RefSeq" id="WP_109251036.1">
    <property type="nucleotide sequence ID" value="NZ_QCXQ01000006.1"/>
</dbReference>
<keyword evidence="1 6" id="KW-0963">Cytoplasm</keyword>
<dbReference type="SMART" id="SM00278">
    <property type="entry name" value="HhH1"/>
    <property type="match status" value="2"/>
</dbReference>
<comment type="function">
    <text evidence="6">The RuvA-RuvB-RuvC complex processes Holliday junction (HJ) DNA during genetic recombination and DNA repair, while the RuvA-RuvB complex plays an important role in the rescue of blocked DNA replication forks via replication fork reversal (RFR). RuvA specifically binds to HJ cruciform DNA, conferring on it an open structure. The RuvB hexamer acts as an ATP-dependent pump, pulling dsDNA into and through the RuvAB complex. HJ branch migration allows RuvC to scan DNA until it finds its consensus sequence, where it cleaves and resolves the cruciform DNA.</text>
</comment>
<dbReference type="HAMAP" id="MF_00031">
    <property type="entry name" value="DNA_HJ_migration_RuvA"/>
    <property type="match status" value="1"/>
</dbReference>
<evidence type="ECO:0000256" key="1">
    <source>
        <dbReference type="ARBA" id="ARBA00022490"/>
    </source>
</evidence>
<protein>
    <recommendedName>
        <fullName evidence="6">Holliday junction branch migration complex subunit RuvA</fullName>
    </recommendedName>
</protein>
<comment type="caution">
    <text evidence="8">The sequence shown here is derived from an EMBL/GenBank/DDBJ whole genome shotgun (WGS) entry which is preliminary data.</text>
</comment>
<proteinExistence type="inferred from homology"/>
<organism evidence="8 9">
    <name type="scientific">Levilactobacillus bambusae</name>
    <dbReference type="NCBI Taxonomy" id="2024736"/>
    <lineage>
        <taxon>Bacteria</taxon>
        <taxon>Bacillati</taxon>
        <taxon>Bacillota</taxon>
        <taxon>Bacilli</taxon>
        <taxon>Lactobacillales</taxon>
        <taxon>Lactobacillaceae</taxon>
        <taxon>Levilactobacillus</taxon>
    </lineage>
</organism>